<feature type="compositionally biased region" description="Basic and acidic residues" evidence="1">
    <location>
        <begin position="57"/>
        <end position="69"/>
    </location>
</feature>
<evidence type="ECO:0000256" key="1">
    <source>
        <dbReference type="SAM" id="MobiDB-lite"/>
    </source>
</evidence>
<proteinExistence type="predicted"/>
<organism evidence="3 4">
    <name type="scientific">Mycolicibacterium fluoranthenivorans</name>
    <dbReference type="NCBI Taxonomy" id="258505"/>
    <lineage>
        <taxon>Bacteria</taxon>
        <taxon>Bacillati</taxon>
        <taxon>Actinomycetota</taxon>
        <taxon>Actinomycetes</taxon>
        <taxon>Mycobacteriales</taxon>
        <taxon>Mycobacteriaceae</taxon>
        <taxon>Mycolicibacterium</taxon>
    </lineage>
</organism>
<dbReference type="EMBL" id="FMUB01000008">
    <property type="protein sequence ID" value="SCX26381.1"/>
    <property type="molecule type" value="Genomic_DNA"/>
</dbReference>
<reference evidence="3" key="1">
    <citation type="submission" date="2016-10" db="EMBL/GenBank/DDBJ databases">
        <authorList>
            <person name="de Groot N.N."/>
        </authorList>
    </citation>
    <scope>NUCLEOTIDE SEQUENCE [LARGE SCALE GENOMIC DNA]</scope>
    <source>
        <strain evidence="3">UNC267MFSha1.1M11</strain>
    </source>
</reference>
<dbReference type="KEGG" id="mflu:HZU40_09030"/>
<accession>A0A1G4WNJ1</accession>
<reference evidence="2 5" key="3">
    <citation type="submission" date="2020-07" db="EMBL/GenBank/DDBJ databases">
        <title>Draft genome sequence of four isobutane-metabolizing strains capable of cometabolically degrading diverse ether contaminants.</title>
        <authorList>
            <person name="Chen W."/>
            <person name="Faulkner N."/>
            <person name="Smith C."/>
            <person name="Hyman M."/>
        </authorList>
    </citation>
    <scope>NUCLEOTIDE SEQUENCE [LARGE SCALE GENOMIC DNA]</scope>
    <source>
        <strain evidence="2 5">2A</strain>
    </source>
</reference>
<evidence type="ECO:0000313" key="5">
    <source>
        <dbReference type="Proteomes" id="UP000515498"/>
    </source>
</evidence>
<dbReference type="AlphaFoldDB" id="A0A1G4WNJ1"/>
<sequence length="69" mass="7503">MSNEGQLPAQEPLEVTEEHHKKAEDVMKSYDDSRPTVTLPGSDGTVSGTAINDWLDGDGKPRYGEADKT</sequence>
<protein>
    <submittedName>
        <fullName evidence="3">Uncharacterized protein</fullName>
    </submittedName>
</protein>
<evidence type="ECO:0000313" key="2">
    <source>
        <dbReference type="EMBL" id="QNJ94395.1"/>
    </source>
</evidence>
<dbReference type="RefSeq" id="WP_090360314.1">
    <property type="nucleotide sequence ID" value="NZ_CP059894.1"/>
</dbReference>
<feature type="compositionally biased region" description="Basic and acidic residues" evidence="1">
    <location>
        <begin position="16"/>
        <end position="34"/>
    </location>
</feature>
<evidence type="ECO:0000313" key="3">
    <source>
        <dbReference type="EMBL" id="SCX26381.1"/>
    </source>
</evidence>
<name>A0A1G4WNJ1_9MYCO</name>
<gene>
    <name evidence="2" type="ORF">HZU40_09030</name>
    <name evidence="3" type="ORF">SAMN02799620_04118</name>
</gene>
<dbReference type="Proteomes" id="UP000515498">
    <property type="component" value="Chromosome"/>
</dbReference>
<dbReference type="Proteomes" id="UP000199707">
    <property type="component" value="Unassembled WGS sequence"/>
</dbReference>
<dbReference type="STRING" id="1502745.SAMN02799620_04118"/>
<feature type="region of interest" description="Disordered" evidence="1">
    <location>
        <begin position="1"/>
        <end position="69"/>
    </location>
</feature>
<reference evidence="4" key="2">
    <citation type="submission" date="2016-10" db="EMBL/GenBank/DDBJ databases">
        <authorList>
            <person name="Varghese N."/>
            <person name="Submissions S."/>
        </authorList>
    </citation>
    <scope>NUCLEOTIDE SEQUENCE [LARGE SCALE GENOMIC DNA]</scope>
    <source>
        <strain evidence="4">UNC267MFSha1.1M11</strain>
    </source>
</reference>
<dbReference type="EMBL" id="CP059894">
    <property type="protein sequence ID" value="QNJ94395.1"/>
    <property type="molecule type" value="Genomic_DNA"/>
</dbReference>
<evidence type="ECO:0000313" key="4">
    <source>
        <dbReference type="Proteomes" id="UP000199707"/>
    </source>
</evidence>